<protein>
    <submittedName>
        <fullName evidence="1">Uncharacterized protein</fullName>
    </submittedName>
</protein>
<reference evidence="1" key="1">
    <citation type="submission" date="2021-01" db="EMBL/GenBank/DDBJ databases">
        <authorList>
            <consortium name="Aspergillus puulaauensis MK2 genome sequencing consortium"/>
            <person name="Kazuki M."/>
            <person name="Futagami T."/>
        </authorList>
    </citation>
    <scope>NUCLEOTIDE SEQUENCE</scope>
    <source>
        <strain evidence="1">MK2</strain>
    </source>
</reference>
<proteinExistence type="predicted"/>
<name>A0A7R7XT09_9EURO</name>
<dbReference type="AlphaFoldDB" id="A0A7R7XT09"/>
<reference evidence="1" key="2">
    <citation type="submission" date="2021-02" db="EMBL/GenBank/DDBJ databases">
        <title>Aspergillus puulaauensis MK2 genome sequence.</title>
        <authorList>
            <person name="Futagami T."/>
            <person name="Mori K."/>
            <person name="Kadooka C."/>
            <person name="Tanaka T."/>
        </authorList>
    </citation>
    <scope>NUCLEOTIDE SEQUENCE</scope>
    <source>
        <strain evidence="1">MK2</strain>
    </source>
</reference>
<gene>
    <name evidence="1" type="ORF">APUU_50960A</name>
</gene>
<dbReference type="GeneID" id="64976254"/>
<sequence>MAFSGIKWEVSDIRGSAGSLSHGVVLRGPRRPLYTSPHHAIRIILGFIFIRIWRERIIHATYHRWPAFGSSIKYQYSSQDTEKCDSWLLSLAQPQAEEANQLAGKGQDTEKCAIRHYFQSYQQSTPRPRIRTLAPQSRRCDDLRRIHVLIGASLLQTM</sequence>
<dbReference type="EMBL" id="AP024447">
    <property type="protein sequence ID" value="BCS26249.1"/>
    <property type="molecule type" value="Genomic_DNA"/>
</dbReference>
<dbReference type="RefSeq" id="XP_041558443.1">
    <property type="nucleotide sequence ID" value="XM_041706015.1"/>
</dbReference>
<accession>A0A7R7XT09</accession>
<keyword evidence="2" id="KW-1185">Reference proteome</keyword>
<organism evidence="1 2">
    <name type="scientific">Aspergillus puulaauensis</name>
    <dbReference type="NCBI Taxonomy" id="1220207"/>
    <lineage>
        <taxon>Eukaryota</taxon>
        <taxon>Fungi</taxon>
        <taxon>Dikarya</taxon>
        <taxon>Ascomycota</taxon>
        <taxon>Pezizomycotina</taxon>
        <taxon>Eurotiomycetes</taxon>
        <taxon>Eurotiomycetidae</taxon>
        <taxon>Eurotiales</taxon>
        <taxon>Aspergillaceae</taxon>
        <taxon>Aspergillus</taxon>
    </lineage>
</organism>
<evidence type="ECO:0000313" key="1">
    <source>
        <dbReference type="EMBL" id="BCS26249.1"/>
    </source>
</evidence>
<dbReference type="Proteomes" id="UP000654913">
    <property type="component" value="Chromosome 5"/>
</dbReference>
<dbReference type="KEGG" id="apuu:APUU_50960A"/>
<evidence type="ECO:0000313" key="2">
    <source>
        <dbReference type="Proteomes" id="UP000654913"/>
    </source>
</evidence>